<name>A0ABR0RQV7_9EURO</name>
<dbReference type="Pfam" id="PF17389">
    <property type="entry name" value="Bac_rhamnosid6H"/>
    <property type="match status" value="1"/>
</dbReference>
<dbReference type="Gene3D" id="2.60.420.10">
    <property type="entry name" value="Maltose phosphorylase, domain 3"/>
    <property type="match status" value="1"/>
</dbReference>
<dbReference type="InterPro" id="IPR035396">
    <property type="entry name" value="Bac_rhamnosid6H"/>
</dbReference>
<dbReference type="PANTHER" id="PTHR34987">
    <property type="entry name" value="C, PUTATIVE (AFU_ORTHOLOGUE AFUA_3G02880)-RELATED"/>
    <property type="match status" value="1"/>
</dbReference>
<dbReference type="InterPro" id="IPR008928">
    <property type="entry name" value="6-hairpin_glycosidase_sf"/>
</dbReference>
<evidence type="ECO:0000313" key="5">
    <source>
        <dbReference type="Proteomes" id="UP001334248"/>
    </source>
</evidence>
<dbReference type="SUPFAM" id="SSF48208">
    <property type="entry name" value="Six-hairpin glycosidases"/>
    <property type="match status" value="1"/>
</dbReference>
<evidence type="ECO:0000256" key="1">
    <source>
        <dbReference type="SAM" id="SignalP"/>
    </source>
</evidence>
<dbReference type="RefSeq" id="XP_064731066.1">
    <property type="nucleotide sequence ID" value="XM_064872408.1"/>
</dbReference>
<comment type="caution">
    <text evidence="4">The sequence shown here is derived from an EMBL/GenBank/DDBJ whole genome shotgun (WGS) entry which is preliminary data.</text>
</comment>
<feature type="domain" description="Alpha-L-rhamnosidase C-terminal" evidence="3">
    <location>
        <begin position="739"/>
        <end position="807"/>
    </location>
</feature>
<evidence type="ECO:0000259" key="2">
    <source>
        <dbReference type="Pfam" id="PF17389"/>
    </source>
</evidence>
<dbReference type="Pfam" id="PF17390">
    <property type="entry name" value="Bac_rhamnosid_C"/>
    <property type="match status" value="1"/>
</dbReference>
<dbReference type="Gene3D" id="1.50.10.10">
    <property type="match status" value="1"/>
</dbReference>
<dbReference type="Proteomes" id="UP001334248">
    <property type="component" value="Unassembled WGS sequence"/>
</dbReference>
<dbReference type="EMBL" id="JAVHJV010000004">
    <property type="protein sequence ID" value="KAK5942976.1"/>
    <property type="molecule type" value="Genomic_DNA"/>
</dbReference>
<feature type="signal peptide" evidence="1">
    <location>
        <begin position="1"/>
        <end position="22"/>
    </location>
</feature>
<proteinExistence type="predicted"/>
<reference evidence="4 5" key="1">
    <citation type="journal article" date="2023" name="Res Sq">
        <title>Genomic and morphological characterization of Knufia obscura isolated from the Mars 2020 spacecraft assembly facility.</title>
        <authorList>
            <person name="Chander A.M."/>
            <person name="Teixeira M.M."/>
            <person name="Singh N.K."/>
            <person name="Williams M.P."/>
            <person name="Parker C.W."/>
            <person name="Leo P."/>
            <person name="Stajich J.E."/>
            <person name="Torok T."/>
            <person name="Tighe S."/>
            <person name="Mason C.E."/>
            <person name="Venkateswaran K."/>
        </authorList>
    </citation>
    <scope>NUCLEOTIDE SEQUENCE [LARGE SCALE GENOMIC DNA]</scope>
    <source>
        <strain evidence="4 5">CCFEE 5817</strain>
    </source>
</reference>
<gene>
    <name evidence="4" type="ORF">PMZ80_003981</name>
</gene>
<keyword evidence="1" id="KW-0732">Signal</keyword>
<dbReference type="GeneID" id="89997430"/>
<organism evidence="4 5">
    <name type="scientific">Knufia obscura</name>
    <dbReference type="NCBI Taxonomy" id="1635080"/>
    <lineage>
        <taxon>Eukaryota</taxon>
        <taxon>Fungi</taxon>
        <taxon>Dikarya</taxon>
        <taxon>Ascomycota</taxon>
        <taxon>Pezizomycotina</taxon>
        <taxon>Eurotiomycetes</taxon>
        <taxon>Chaetothyriomycetidae</taxon>
        <taxon>Chaetothyriales</taxon>
        <taxon>Trichomeriaceae</taxon>
        <taxon>Knufia</taxon>
    </lineage>
</organism>
<sequence length="841" mass="89678">MGNTEVMWKLVALIAYLSFAQAVPKKFTSTKLLNSPDPSDTESLVSLPLQLNSPGQGAILDYGHEVAGTPYLMVTAIDQPVQLEVRYSEELSGLDSPFGDGPFPFSVGLSSTFRTETFNVTSPGTIHSYFIQGGQRWQSISQLTEGTLTIAGAGFEASIQYQNPEDLPGHFECSNSAYNEIWKLGALASTAACVEAGSQRATWEITPDGALIHGQKPALSALGNTFSEYTLSFSTKILRGGAGWAQAQTPSLTGLQLLLTSELEEDTTFVNTNTTITPPNSIALAYGYSFVNQSTLPSFYLDNFEIPFAIKEDTWYNIDATLLSDSTLTVAIDGTEALNVSLSDYGVSLGNQYDPTALPGTGSWGFGPWVDQVALYANISVAAQNGTELYRNSLTDEAVLAEYGVARNNATVCLDGPKRDRLVWLGDFFHTTRIIPASTARRDHVLGTLQLLLDWQNEEGLLPIDPPMGTDPLYAPQVGGYLGLADYQTLGLLAFTGYFELTGDMDFAQQLWPGFQKQTSWLISQINTTTGLAEISGFTGPASGTATSAMLVQALNEAATVATALNDTASAKNYTTTASNLADAIDTSLWNEDLGIYSTSLSAPSNFSVADISFAITSGIASHNTTRLTSLLAALEQLSLGPGYKDTSATSTTDPTVNISPNINGFLLSALMRANATMPAKFLLDTLWTAMIDDDATSTGASWEYVNAATRGPGLGLFTSLSHPWGGAPTYILPQWVAGVRSVRAGYEEWVIVPGLGFNVTSASARVPTRFGELSVSWEAVGEILSVNVTAPEGTKGRVELPGVAGRELGMWNVNGKDGKGGEKIELGAGKSSVTFDMRDS</sequence>
<dbReference type="PANTHER" id="PTHR34987:SF4">
    <property type="entry name" value="ALPHA-L-RHAMNOSIDASE C-TERMINAL DOMAIN-CONTAINING PROTEIN"/>
    <property type="match status" value="1"/>
</dbReference>
<feature type="chain" id="PRO_5047088868" description="Alpha-L-rhamnosidase" evidence="1">
    <location>
        <begin position="23"/>
        <end position="841"/>
    </location>
</feature>
<evidence type="ECO:0000259" key="3">
    <source>
        <dbReference type="Pfam" id="PF17390"/>
    </source>
</evidence>
<evidence type="ECO:0008006" key="6">
    <source>
        <dbReference type="Google" id="ProtNLM"/>
    </source>
</evidence>
<keyword evidence="5" id="KW-1185">Reference proteome</keyword>
<dbReference type="InterPro" id="IPR035398">
    <property type="entry name" value="Bac_rhamnosid_C"/>
</dbReference>
<accession>A0ABR0RQV7</accession>
<dbReference type="InterPro" id="IPR012341">
    <property type="entry name" value="6hp_glycosidase-like_sf"/>
</dbReference>
<protein>
    <recommendedName>
        <fullName evidence="6">Alpha-L-rhamnosidase</fullName>
    </recommendedName>
</protein>
<evidence type="ECO:0000313" key="4">
    <source>
        <dbReference type="EMBL" id="KAK5942976.1"/>
    </source>
</evidence>
<feature type="domain" description="Alpha-L-rhamnosidase six-hairpin glycosidase" evidence="2">
    <location>
        <begin position="401"/>
        <end position="599"/>
    </location>
</feature>